<accession>A0ABV0KFS2</accession>
<dbReference type="NCBIfam" id="TIGR02729">
    <property type="entry name" value="Obg_CgtA"/>
    <property type="match status" value="1"/>
</dbReference>
<feature type="domain" description="Obg" evidence="7">
    <location>
        <begin position="1"/>
        <end position="159"/>
    </location>
</feature>
<dbReference type="InterPro" id="IPR006073">
    <property type="entry name" value="GTP-bd"/>
</dbReference>
<protein>
    <recommendedName>
        <fullName evidence="5">GTPase Obg</fullName>
        <ecNumber evidence="5">3.6.5.-</ecNumber>
    </recommendedName>
    <alternativeName>
        <fullName evidence="5">GTP-binding protein Obg</fullName>
    </alternativeName>
</protein>
<evidence type="ECO:0000256" key="1">
    <source>
        <dbReference type="ARBA" id="ARBA00007699"/>
    </source>
</evidence>
<proteinExistence type="inferred from homology"/>
<dbReference type="InterPro" id="IPR006169">
    <property type="entry name" value="GTP1_OBG_dom"/>
</dbReference>
<dbReference type="Pfam" id="PF01018">
    <property type="entry name" value="GTP1_OBG"/>
    <property type="match status" value="1"/>
</dbReference>
<dbReference type="PANTHER" id="PTHR11702">
    <property type="entry name" value="DEVELOPMENTALLY REGULATED GTP-BINDING PROTEIN-RELATED"/>
    <property type="match status" value="1"/>
</dbReference>
<comment type="function">
    <text evidence="5">An essential GTPase which binds GTP, GDP and possibly (p)ppGpp with moderate affinity, with high nucleotide exchange rates and a fairly low GTP hydrolysis rate. Plays a role in control of the cell cycle, stress response, ribosome biogenesis and in those bacteria that undergo differentiation, in morphogenesis control.</text>
</comment>
<dbReference type="SUPFAM" id="SSF52540">
    <property type="entry name" value="P-loop containing nucleoside triphosphate hydrolases"/>
    <property type="match status" value="1"/>
</dbReference>
<evidence type="ECO:0000313" key="8">
    <source>
        <dbReference type="EMBL" id="MEP1058068.1"/>
    </source>
</evidence>
<comment type="subcellular location">
    <subcellularLocation>
        <location evidence="5">Cytoplasm</location>
    </subcellularLocation>
</comment>
<dbReference type="Proteomes" id="UP001476950">
    <property type="component" value="Unassembled WGS sequence"/>
</dbReference>
<evidence type="ECO:0000256" key="5">
    <source>
        <dbReference type="HAMAP-Rule" id="MF_01454"/>
    </source>
</evidence>
<dbReference type="PRINTS" id="PR00326">
    <property type="entry name" value="GTP1OBG"/>
</dbReference>
<keyword evidence="5" id="KW-0479">Metal-binding</keyword>
<feature type="binding site" evidence="5">
    <location>
        <begin position="191"/>
        <end position="195"/>
    </location>
    <ligand>
        <name>GTP</name>
        <dbReference type="ChEBI" id="CHEBI:37565"/>
    </ligand>
</feature>
<keyword evidence="5" id="KW-0378">Hydrolase</keyword>
<keyword evidence="4 5" id="KW-0342">GTP-binding</keyword>
<evidence type="ECO:0000256" key="2">
    <source>
        <dbReference type="ARBA" id="ARBA00022741"/>
    </source>
</evidence>
<feature type="binding site" evidence="5">
    <location>
        <begin position="280"/>
        <end position="283"/>
    </location>
    <ligand>
        <name>GTP</name>
        <dbReference type="ChEBI" id="CHEBI:37565"/>
    </ligand>
</feature>
<dbReference type="RefSeq" id="WP_190451553.1">
    <property type="nucleotide sequence ID" value="NZ_JAMPLM010000003.1"/>
</dbReference>
<dbReference type="Gene3D" id="2.70.210.12">
    <property type="entry name" value="GTP1/OBG domain"/>
    <property type="match status" value="1"/>
</dbReference>
<dbReference type="InterPro" id="IPR014100">
    <property type="entry name" value="GTP-bd_Obg/CgtA"/>
</dbReference>
<dbReference type="PROSITE" id="PS00905">
    <property type="entry name" value="GTP1_OBG"/>
    <property type="match status" value="1"/>
</dbReference>
<dbReference type="PROSITE" id="PS51710">
    <property type="entry name" value="G_OBG"/>
    <property type="match status" value="1"/>
</dbReference>
<dbReference type="HAMAP" id="MF_01454">
    <property type="entry name" value="GTPase_Obg"/>
    <property type="match status" value="1"/>
</dbReference>
<comment type="subunit">
    <text evidence="5">Monomer.</text>
</comment>
<dbReference type="InterPro" id="IPR031167">
    <property type="entry name" value="G_OBG"/>
</dbReference>
<evidence type="ECO:0000259" key="6">
    <source>
        <dbReference type="PROSITE" id="PS51710"/>
    </source>
</evidence>
<keyword evidence="2 5" id="KW-0547">Nucleotide-binding</keyword>
<name>A0ABV0KFS2_9CYAN</name>
<dbReference type="PIRSF" id="PIRSF002401">
    <property type="entry name" value="GTP_bd_Obg/CgtA"/>
    <property type="match status" value="1"/>
</dbReference>
<dbReference type="Pfam" id="PF01926">
    <property type="entry name" value="MMR_HSR1"/>
    <property type="match status" value="1"/>
</dbReference>
<dbReference type="CDD" id="cd01898">
    <property type="entry name" value="Obg"/>
    <property type="match status" value="1"/>
</dbReference>
<comment type="similarity">
    <text evidence="1 5">Belongs to the TRAFAC class OBG-HflX-like GTPase superfamily. OBG GTPase family.</text>
</comment>
<feature type="binding site" evidence="5">
    <location>
        <begin position="166"/>
        <end position="173"/>
    </location>
    <ligand>
        <name>GTP</name>
        <dbReference type="ChEBI" id="CHEBI:37565"/>
    </ligand>
</feature>
<dbReference type="InterPro" id="IPR045086">
    <property type="entry name" value="OBG_GTPase"/>
</dbReference>
<feature type="binding site" evidence="5">
    <location>
        <begin position="213"/>
        <end position="216"/>
    </location>
    <ligand>
        <name>GTP</name>
        <dbReference type="ChEBI" id="CHEBI:37565"/>
    </ligand>
</feature>
<dbReference type="NCBIfam" id="NF008955">
    <property type="entry name" value="PRK12297.1"/>
    <property type="match status" value="1"/>
</dbReference>
<feature type="binding site" evidence="5">
    <location>
        <position position="193"/>
    </location>
    <ligand>
        <name>Mg(2+)</name>
        <dbReference type="ChEBI" id="CHEBI:18420"/>
    </ligand>
</feature>
<dbReference type="PROSITE" id="PS51883">
    <property type="entry name" value="OBG"/>
    <property type="match status" value="1"/>
</dbReference>
<dbReference type="EC" id="3.6.5.-" evidence="5"/>
<gene>
    <name evidence="8" type="primary">obgE</name>
    <name evidence="5" type="synonym">obg</name>
    <name evidence="8" type="ORF">NDI38_06415</name>
</gene>
<dbReference type="PANTHER" id="PTHR11702:SF31">
    <property type="entry name" value="MITOCHONDRIAL RIBOSOME-ASSOCIATED GTPASE 2"/>
    <property type="match status" value="1"/>
</dbReference>
<dbReference type="EMBL" id="JAMPLM010000003">
    <property type="protein sequence ID" value="MEP1058068.1"/>
    <property type="molecule type" value="Genomic_DNA"/>
</dbReference>
<reference evidence="8 9" key="1">
    <citation type="submission" date="2022-04" db="EMBL/GenBank/DDBJ databases">
        <title>Positive selection, recombination, and allopatry shape intraspecific diversity of widespread and dominant cyanobacteria.</title>
        <authorList>
            <person name="Wei J."/>
            <person name="Shu W."/>
            <person name="Hu C."/>
        </authorList>
    </citation>
    <scope>NUCLEOTIDE SEQUENCE [LARGE SCALE GENOMIC DNA]</scope>
    <source>
        <strain evidence="8 9">AS-A4</strain>
    </source>
</reference>
<dbReference type="Gene3D" id="3.40.50.300">
    <property type="entry name" value="P-loop containing nucleotide triphosphate hydrolases"/>
    <property type="match status" value="1"/>
</dbReference>
<dbReference type="SUPFAM" id="SSF82051">
    <property type="entry name" value="Obg GTP-binding protein N-terminal domain"/>
    <property type="match status" value="1"/>
</dbReference>
<keyword evidence="5" id="KW-0963">Cytoplasm</keyword>
<evidence type="ECO:0000256" key="3">
    <source>
        <dbReference type="ARBA" id="ARBA00022842"/>
    </source>
</evidence>
<dbReference type="InterPro" id="IPR036726">
    <property type="entry name" value="GTP1_OBG_dom_sf"/>
</dbReference>
<comment type="cofactor">
    <cofactor evidence="5">
        <name>Mg(2+)</name>
        <dbReference type="ChEBI" id="CHEBI:18420"/>
    </cofactor>
</comment>
<evidence type="ECO:0000313" key="9">
    <source>
        <dbReference type="Proteomes" id="UP001476950"/>
    </source>
</evidence>
<dbReference type="InterPro" id="IPR027417">
    <property type="entry name" value="P-loop_NTPase"/>
</dbReference>
<feature type="binding site" evidence="5">
    <location>
        <position position="173"/>
    </location>
    <ligand>
        <name>Mg(2+)</name>
        <dbReference type="ChEBI" id="CHEBI:18420"/>
    </ligand>
</feature>
<feature type="domain" description="OBG-type G" evidence="6">
    <location>
        <begin position="160"/>
        <end position="330"/>
    </location>
</feature>
<keyword evidence="9" id="KW-1185">Reference proteome</keyword>
<dbReference type="NCBIfam" id="NF008956">
    <property type="entry name" value="PRK12299.1"/>
    <property type="match status" value="1"/>
</dbReference>
<feature type="binding site" evidence="5">
    <location>
        <begin position="311"/>
        <end position="313"/>
    </location>
    <ligand>
        <name>GTP</name>
        <dbReference type="ChEBI" id="CHEBI:37565"/>
    </ligand>
</feature>
<evidence type="ECO:0000259" key="7">
    <source>
        <dbReference type="PROSITE" id="PS51883"/>
    </source>
</evidence>
<evidence type="ECO:0000256" key="4">
    <source>
        <dbReference type="ARBA" id="ARBA00023134"/>
    </source>
</evidence>
<keyword evidence="3 5" id="KW-0460">Magnesium</keyword>
<sequence length="361" mass="38692">MQFIDQAEVQVQAGNGGDGLVAFRREKYVPAGGPSGGNGGRGGSVIFRAVENLQTLLDFRYNHLFKADDGQRGGPNNRTGAAGHDRIIDVPCGTMIYDAETGELLGDLVEPNQTFCVAKGGKGGLGNQHFLSNRNRAPERALPGLPGEARFLRMELKLLAEVGIIGLPNAGKSTLIAALSAARPKIADYPFTTLVPNLGVVRKPTGDGTVFADIPGLIEGAHMGTGLGHDFLRHVERTRLLLHLIDVTSPDPIADYHTIQQELHAYGRGLTDRPQLLALSKLDAMSQETEAIDDLAAQLHALSHVPVFQISAVARIGLEPLLNQIWQSLDELQAEELEAETLNNSLEPLDLNAIAPAPLNI</sequence>
<organism evidence="8 9">
    <name type="scientific">Stenomitos frigidus AS-A4</name>
    <dbReference type="NCBI Taxonomy" id="2933935"/>
    <lineage>
        <taxon>Bacteria</taxon>
        <taxon>Bacillati</taxon>
        <taxon>Cyanobacteriota</taxon>
        <taxon>Cyanophyceae</taxon>
        <taxon>Leptolyngbyales</taxon>
        <taxon>Leptolyngbyaceae</taxon>
        <taxon>Stenomitos</taxon>
    </lineage>
</organism>
<comment type="caution">
    <text evidence="8">The sequence shown here is derived from an EMBL/GenBank/DDBJ whole genome shotgun (WGS) entry which is preliminary data.</text>
</comment>
<dbReference type="InterPro" id="IPR006074">
    <property type="entry name" value="GTP1-OBG_CS"/>
</dbReference>